<name>A0A1H9GL14_9BACT</name>
<evidence type="ECO:0000313" key="2">
    <source>
        <dbReference type="EMBL" id="SEQ50703.1"/>
    </source>
</evidence>
<accession>A0A1H9GL14</accession>
<gene>
    <name evidence="2" type="ORF">SAMN05444359_1112</name>
</gene>
<evidence type="ECO:0000313" key="3">
    <source>
        <dbReference type="Proteomes" id="UP000199021"/>
    </source>
</evidence>
<evidence type="ECO:0000259" key="1">
    <source>
        <dbReference type="PROSITE" id="PS51186"/>
    </source>
</evidence>
<dbReference type="RefSeq" id="WP_175489333.1">
    <property type="nucleotide sequence ID" value="NZ_FOFB01000011.1"/>
</dbReference>
<dbReference type="AlphaFoldDB" id="A0A1H9GL14"/>
<reference evidence="3" key="1">
    <citation type="submission" date="2016-10" db="EMBL/GenBank/DDBJ databases">
        <authorList>
            <person name="Varghese N."/>
            <person name="Submissions S."/>
        </authorList>
    </citation>
    <scope>NUCLEOTIDE SEQUENCE [LARGE SCALE GENOMIC DNA]</scope>
    <source>
        <strain evidence="3">DSM 24740</strain>
    </source>
</reference>
<dbReference type="PANTHER" id="PTHR43792">
    <property type="entry name" value="GNAT FAMILY, PUTATIVE (AFU_ORTHOLOGUE AFUA_3G00765)-RELATED-RELATED"/>
    <property type="match status" value="1"/>
</dbReference>
<proteinExistence type="predicted"/>
<dbReference type="GO" id="GO:0016747">
    <property type="term" value="F:acyltransferase activity, transferring groups other than amino-acyl groups"/>
    <property type="evidence" value="ECO:0007669"/>
    <property type="project" value="InterPro"/>
</dbReference>
<sequence>MALQPPLETERLYLRKATPDDAHFFLALLTSKGWLDNIGDRGVYTLADAKKYLEEKILPGYQVPGQGTMLCVLKSDGTIIGNTGIYDRPGLDLKDFGFAFLEAFHGQGYAFEASVANLAYAKSHGINELLAITLPTNGPSLRLLGRLGFEREKMIRLEGDPEELVLLRRTSNTTT</sequence>
<dbReference type="SUPFAM" id="SSF55729">
    <property type="entry name" value="Acyl-CoA N-acyltransferases (Nat)"/>
    <property type="match status" value="1"/>
</dbReference>
<protein>
    <submittedName>
        <fullName evidence="2">Protein N-acetyltransferase, RimJ/RimL family</fullName>
    </submittedName>
</protein>
<dbReference type="PROSITE" id="PS51186">
    <property type="entry name" value="GNAT"/>
    <property type="match status" value="1"/>
</dbReference>
<keyword evidence="2" id="KW-0808">Transferase</keyword>
<dbReference type="PANTHER" id="PTHR43792:SF1">
    <property type="entry name" value="N-ACETYLTRANSFERASE DOMAIN-CONTAINING PROTEIN"/>
    <property type="match status" value="1"/>
</dbReference>
<dbReference type="InParanoid" id="A0A1H9GL14"/>
<dbReference type="EMBL" id="FOFB01000011">
    <property type="protein sequence ID" value="SEQ50703.1"/>
    <property type="molecule type" value="Genomic_DNA"/>
</dbReference>
<dbReference type="InterPro" id="IPR016181">
    <property type="entry name" value="Acyl_CoA_acyltransferase"/>
</dbReference>
<feature type="domain" description="N-acetyltransferase" evidence="1">
    <location>
        <begin position="12"/>
        <end position="171"/>
    </location>
</feature>
<dbReference type="Proteomes" id="UP000199021">
    <property type="component" value="Unassembled WGS sequence"/>
</dbReference>
<dbReference type="InterPro" id="IPR051531">
    <property type="entry name" value="N-acetyltransferase"/>
</dbReference>
<keyword evidence="3" id="KW-1185">Reference proteome</keyword>
<dbReference type="STRING" id="478744.SAMN05444359_1112"/>
<dbReference type="Gene3D" id="3.40.630.30">
    <property type="match status" value="1"/>
</dbReference>
<organism evidence="2 3">
    <name type="scientific">Neolewinella agarilytica</name>
    <dbReference type="NCBI Taxonomy" id="478744"/>
    <lineage>
        <taxon>Bacteria</taxon>
        <taxon>Pseudomonadati</taxon>
        <taxon>Bacteroidota</taxon>
        <taxon>Saprospiria</taxon>
        <taxon>Saprospirales</taxon>
        <taxon>Lewinellaceae</taxon>
        <taxon>Neolewinella</taxon>
    </lineage>
</organism>
<dbReference type="Pfam" id="PF13302">
    <property type="entry name" value="Acetyltransf_3"/>
    <property type="match status" value="1"/>
</dbReference>
<dbReference type="InterPro" id="IPR000182">
    <property type="entry name" value="GNAT_dom"/>
</dbReference>